<keyword evidence="3" id="KW-1185">Reference proteome</keyword>
<feature type="compositionally biased region" description="Low complexity" evidence="1">
    <location>
        <begin position="188"/>
        <end position="197"/>
    </location>
</feature>
<reference evidence="2 3" key="1">
    <citation type="journal article" date="2019" name="Sci. Rep.">
        <title>A multi-omics analysis of the grapevine pathogen Lasiodiplodia theobromae reveals that temperature affects the expression of virulence- and pathogenicity-related genes.</title>
        <authorList>
            <person name="Felix C."/>
            <person name="Meneses R."/>
            <person name="Goncalves M.F.M."/>
            <person name="Tilleman L."/>
            <person name="Duarte A.S."/>
            <person name="Jorrin-Novo J.V."/>
            <person name="Van de Peer Y."/>
            <person name="Deforce D."/>
            <person name="Van Nieuwerburgh F."/>
            <person name="Esteves A.C."/>
            <person name="Alves A."/>
        </authorList>
    </citation>
    <scope>NUCLEOTIDE SEQUENCE [LARGE SCALE GENOMIC DNA]</scope>
    <source>
        <strain evidence="2 3">LA-SOL3</strain>
    </source>
</reference>
<comment type="caution">
    <text evidence="2">The sequence shown here is derived from an EMBL/GenBank/DDBJ whole genome shotgun (WGS) entry which is preliminary data.</text>
</comment>
<proteinExistence type="predicted"/>
<sequence>MSTTNAFSMPPTENAWADQSTSSYGPTWGPFNTHHTSYTSNYDFPALREAFEATSMWKDDANFDAFEAALNEPTTAAAATATTTTTTTTEPPAPPQPSNQDILNAAQSSLAADPAEIARVRRLLRWMMVTDYTVIPSSSPLRPTRRAVNSITLPAPDRAHFLHLAALSRRVEALHAARKKKKKKNRTSSSCPSSSSSLRNTDADDEHDVLATYFWQSVHAPCAALGLHPSILLARCLDRAHFSGATGRYDGAERGTLTLFGVGAWARRLFVDRALVLPVVFASEDDDDDRERKEAYAADGGGDAGRVDAAVVREAIERRARVWFEKVEGLEGLVVERGPEEGRWLFTDVCRFRLNERGRKLDARRSRGASGFGKGLCASVADRRRAVDGAVKSLEGKEGGKGKVLDVVGRVKDPRVDFDAVVCVPLLSRFR</sequence>
<evidence type="ECO:0000256" key="1">
    <source>
        <dbReference type="SAM" id="MobiDB-lite"/>
    </source>
</evidence>
<feature type="region of interest" description="Disordered" evidence="1">
    <location>
        <begin position="76"/>
        <end position="101"/>
    </location>
</feature>
<feature type="region of interest" description="Disordered" evidence="1">
    <location>
        <begin position="1"/>
        <end position="21"/>
    </location>
</feature>
<feature type="region of interest" description="Disordered" evidence="1">
    <location>
        <begin position="175"/>
        <end position="202"/>
    </location>
</feature>
<organism evidence="2 3">
    <name type="scientific">Lasiodiplodia theobromae</name>
    <dbReference type="NCBI Taxonomy" id="45133"/>
    <lineage>
        <taxon>Eukaryota</taxon>
        <taxon>Fungi</taxon>
        <taxon>Dikarya</taxon>
        <taxon>Ascomycota</taxon>
        <taxon>Pezizomycotina</taxon>
        <taxon>Dothideomycetes</taxon>
        <taxon>Dothideomycetes incertae sedis</taxon>
        <taxon>Botryosphaeriales</taxon>
        <taxon>Botryosphaeriaceae</taxon>
        <taxon>Lasiodiplodia</taxon>
    </lineage>
</organism>
<gene>
    <name evidence="2" type="ORF">DBV05_g5814</name>
</gene>
<accession>A0A5N5DEE7</accession>
<dbReference type="Proteomes" id="UP000325902">
    <property type="component" value="Unassembled WGS sequence"/>
</dbReference>
<dbReference type="AlphaFoldDB" id="A0A5N5DEE7"/>
<feature type="compositionally biased region" description="Low complexity" evidence="1">
    <location>
        <begin position="76"/>
        <end position="90"/>
    </location>
</feature>
<name>A0A5N5DEE7_9PEZI</name>
<feature type="compositionally biased region" description="Basic residues" evidence="1">
    <location>
        <begin position="176"/>
        <end position="186"/>
    </location>
</feature>
<evidence type="ECO:0000313" key="2">
    <source>
        <dbReference type="EMBL" id="KAB2575492.1"/>
    </source>
</evidence>
<dbReference type="EMBL" id="VCHE01000032">
    <property type="protein sequence ID" value="KAB2575492.1"/>
    <property type="molecule type" value="Genomic_DNA"/>
</dbReference>
<protein>
    <submittedName>
        <fullName evidence="2">Uncharacterized protein</fullName>
    </submittedName>
</protein>
<evidence type="ECO:0000313" key="3">
    <source>
        <dbReference type="Proteomes" id="UP000325902"/>
    </source>
</evidence>